<keyword evidence="2 5" id="KW-0456">Lyase</keyword>
<dbReference type="PIRSF" id="PIRSF018982">
    <property type="entry name" value="EutC"/>
    <property type="match status" value="1"/>
</dbReference>
<feature type="binding site" evidence="5">
    <location>
        <position position="163"/>
    </location>
    <ligand>
        <name>adenosylcob(III)alamin</name>
        <dbReference type="ChEBI" id="CHEBI:18408"/>
    </ligand>
</feature>
<dbReference type="HAMAP" id="MF_00601">
    <property type="entry name" value="EutC"/>
    <property type="match status" value="1"/>
</dbReference>
<dbReference type="EMBL" id="FNUY01000016">
    <property type="protein sequence ID" value="SEG80422.1"/>
    <property type="molecule type" value="Genomic_DNA"/>
</dbReference>
<dbReference type="GO" id="GO:0031471">
    <property type="term" value="C:ethanolamine degradation polyhedral organelle"/>
    <property type="evidence" value="ECO:0007669"/>
    <property type="project" value="UniProtKB-UniRule"/>
</dbReference>
<dbReference type="PANTHER" id="PTHR39330:SF1">
    <property type="entry name" value="ETHANOLAMINE AMMONIA-LYASE SMALL SUBUNIT"/>
    <property type="match status" value="1"/>
</dbReference>
<comment type="subunit">
    <text evidence="5">The basic unit is a heterodimer which dimerizes to form tetramers. The heterotetramers trimerize; 6 large subunits form a core ring with 6 small subunits projecting outwards.</text>
</comment>
<dbReference type="EC" id="4.3.1.7" evidence="5"/>
<name>A0A1H6D539_9HYPH</name>
<dbReference type="GO" id="GO:0006520">
    <property type="term" value="P:amino acid metabolic process"/>
    <property type="evidence" value="ECO:0007669"/>
    <property type="project" value="InterPro"/>
</dbReference>
<dbReference type="InterPro" id="IPR042251">
    <property type="entry name" value="EutC_C"/>
</dbReference>
<keyword evidence="3 5" id="KW-0170">Cobalt</keyword>
<dbReference type="UniPathway" id="UPA00560"/>
<dbReference type="Proteomes" id="UP000236743">
    <property type="component" value="Unassembled WGS sequence"/>
</dbReference>
<comment type="similarity">
    <text evidence="5">Belongs to the EutC family.</text>
</comment>
<comment type="catalytic activity">
    <reaction evidence="5">
        <text>ethanolamine = acetaldehyde + NH4(+)</text>
        <dbReference type="Rhea" id="RHEA:15313"/>
        <dbReference type="ChEBI" id="CHEBI:15343"/>
        <dbReference type="ChEBI" id="CHEBI:28938"/>
        <dbReference type="ChEBI" id="CHEBI:57603"/>
        <dbReference type="EC" id="4.3.1.7"/>
    </reaction>
</comment>
<dbReference type="GO" id="GO:0008851">
    <property type="term" value="F:ethanolamine ammonia-lyase activity"/>
    <property type="evidence" value="ECO:0007669"/>
    <property type="project" value="UniProtKB-UniRule"/>
</dbReference>
<dbReference type="InterPro" id="IPR009246">
    <property type="entry name" value="EutC"/>
</dbReference>
<dbReference type="NCBIfam" id="NF003971">
    <property type="entry name" value="PRK05465.1"/>
    <property type="match status" value="1"/>
</dbReference>
<evidence type="ECO:0000256" key="4">
    <source>
        <dbReference type="ARBA" id="ARBA00024446"/>
    </source>
</evidence>
<organism evidence="7 8">
    <name type="scientific">Bosea lathyri</name>
    <dbReference type="NCBI Taxonomy" id="1036778"/>
    <lineage>
        <taxon>Bacteria</taxon>
        <taxon>Pseudomonadati</taxon>
        <taxon>Pseudomonadota</taxon>
        <taxon>Alphaproteobacteria</taxon>
        <taxon>Hyphomicrobiales</taxon>
        <taxon>Boseaceae</taxon>
        <taxon>Bosea</taxon>
    </lineage>
</organism>
<keyword evidence="1 5" id="KW-0846">Cobalamin</keyword>
<evidence type="ECO:0000313" key="8">
    <source>
        <dbReference type="Proteomes" id="UP000236743"/>
    </source>
</evidence>
<dbReference type="OrthoDB" id="114248at2"/>
<dbReference type="GO" id="GO:0031419">
    <property type="term" value="F:cobalamin binding"/>
    <property type="evidence" value="ECO:0007669"/>
    <property type="project" value="UniProtKB-UniRule"/>
</dbReference>
<dbReference type="Gene3D" id="1.10.30.40">
    <property type="entry name" value="Ethanolamine ammonia-lyase light chain (EutC), N-terminal domain"/>
    <property type="match status" value="1"/>
</dbReference>
<feature type="binding site" evidence="5">
    <location>
        <position position="184"/>
    </location>
    <ligand>
        <name>adenosylcob(III)alamin</name>
        <dbReference type="ChEBI" id="CHEBI:18408"/>
    </ligand>
</feature>
<keyword evidence="8" id="KW-1185">Reference proteome</keyword>
<reference evidence="7 8" key="1">
    <citation type="submission" date="2016-10" db="EMBL/GenBank/DDBJ databases">
        <authorList>
            <person name="de Groot N.N."/>
        </authorList>
    </citation>
    <scope>NUCLEOTIDE SEQUENCE [LARGE SCALE GENOMIC DNA]</scope>
    <source>
        <strain evidence="7 8">DSM 26656</strain>
    </source>
</reference>
<evidence type="ECO:0000256" key="3">
    <source>
        <dbReference type="ARBA" id="ARBA00023285"/>
    </source>
</evidence>
<evidence type="ECO:0000256" key="6">
    <source>
        <dbReference type="SAM" id="MobiDB-lite"/>
    </source>
</evidence>
<comment type="subcellular location">
    <subcellularLocation>
        <location evidence="5">Bacterial microcompartment</location>
    </subcellularLocation>
</comment>
<dbReference type="RefSeq" id="WP_103875385.1">
    <property type="nucleotide sequence ID" value="NZ_FNUY01000016.1"/>
</dbReference>
<proteinExistence type="inferred from homology"/>
<comment type="pathway">
    <text evidence="5">Amine and polyamine degradation; ethanolamine degradation.</text>
</comment>
<feature type="region of interest" description="Disordered" evidence="6">
    <location>
        <begin position="254"/>
        <end position="282"/>
    </location>
</feature>
<comment type="function">
    <text evidence="5">Catalyzes the deamination of various vicinal amino-alcohols to oxo compounds. Allows this organism to utilize ethanolamine as the sole source of nitrogen and carbon in the presence of external vitamin B12.</text>
</comment>
<evidence type="ECO:0000256" key="1">
    <source>
        <dbReference type="ARBA" id="ARBA00022628"/>
    </source>
</evidence>
<feature type="binding site" evidence="5">
    <location>
        <position position="213"/>
    </location>
    <ligand>
        <name>adenosylcob(III)alamin</name>
        <dbReference type="ChEBI" id="CHEBI:18408"/>
    </ligand>
</feature>
<dbReference type="Pfam" id="PF05985">
    <property type="entry name" value="EutC"/>
    <property type="match status" value="1"/>
</dbReference>
<comment type="cofactor">
    <cofactor evidence="5">
        <name>adenosylcob(III)alamin</name>
        <dbReference type="ChEBI" id="CHEBI:18408"/>
    </cofactor>
    <text evidence="5">Binds between the large and small subunits.</text>
</comment>
<dbReference type="PANTHER" id="PTHR39330">
    <property type="entry name" value="ETHANOLAMINE AMMONIA-LYASE LIGHT CHAIN"/>
    <property type="match status" value="1"/>
</dbReference>
<dbReference type="Gene3D" id="3.40.50.11240">
    <property type="entry name" value="Ethanolamine ammonia-lyase light chain (EutC)"/>
    <property type="match status" value="1"/>
</dbReference>
<sequence>MSEDRNDNDRPLSVAERFAELARLTPARIALGRSGASLPTRELLRFGLAHAQARDAVHEPFRPAEIAAEISALGLTSMMVESAARSREDYLRRPDLGRSLSPESRALLEAARGDYDLAVIIADGLSSTAIHQNAIPLVAALLPLLQRQGLELAPIAIAAQARVALGDEIGQHLGARMVLMLIGERPGLSSPDSLGAYLTFAPRPGLTDAARNCISNIRPGGLAFQPAAVKLAWLIEQALRRGLTGVELKDESERAIEGRMTEQGDGTLGLAKPRPSKPRLSN</sequence>
<dbReference type="GO" id="GO:0009350">
    <property type="term" value="C:ethanolamine ammonia-lyase complex"/>
    <property type="evidence" value="ECO:0007669"/>
    <property type="project" value="UniProtKB-UniRule"/>
</dbReference>
<dbReference type="AlphaFoldDB" id="A0A1H6D539"/>
<evidence type="ECO:0000256" key="5">
    <source>
        <dbReference type="HAMAP-Rule" id="MF_00601"/>
    </source>
</evidence>
<evidence type="ECO:0000313" key="7">
    <source>
        <dbReference type="EMBL" id="SEG80422.1"/>
    </source>
</evidence>
<protein>
    <recommendedName>
        <fullName evidence="5">Ethanolamine ammonia-lyase small subunit</fullName>
        <shortName evidence="5">EAL small subunit</shortName>
        <ecNumber evidence="5">4.3.1.7</ecNumber>
    </recommendedName>
</protein>
<keyword evidence="4 5" id="KW-1283">Bacterial microcompartment</keyword>
<evidence type="ECO:0000256" key="2">
    <source>
        <dbReference type="ARBA" id="ARBA00023239"/>
    </source>
</evidence>
<dbReference type="GO" id="GO:0046336">
    <property type="term" value="P:ethanolamine catabolic process"/>
    <property type="evidence" value="ECO:0007669"/>
    <property type="project" value="UniProtKB-UniRule"/>
</dbReference>
<gene>
    <name evidence="5" type="primary">eutC</name>
    <name evidence="7" type="ORF">SAMN04488115_11648</name>
</gene>
<accession>A0A1H6D539</accession>
<dbReference type="InterPro" id="IPR042255">
    <property type="entry name" value="EutC_N"/>
</dbReference>